<evidence type="ECO:0000256" key="9">
    <source>
        <dbReference type="SAM" id="Phobius"/>
    </source>
</evidence>
<keyword evidence="3 9" id="KW-0812">Transmembrane</keyword>
<evidence type="ECO:0000256" key="6">
    <source>
        <dbReference type="ARBA" id="ARBA00023136"/>
    </source>
</evidence>
<dbReference type="InterPro" id="IPR005821">
    <property type="entry name" value="Ion_trans_dom"/>
</dbReference>
<comment type="caution">
    <text evidence="11">The sequence shown here is derived from an EMBL/GenBank/DDBJ whole genome shotgun (WGS) entry which is preliminary data.</text>
</comment>
<proteinExistence type="predicted"/>
<dbReference type="PANTHER" id="PTHR10117:SF54">
    <property type="entry name" value="TRANSIENT RECEPTOR POTENTIAL-GAMMA PROTEIN"/>
    <property type="match status" value="1"/>
</dbReference>
<dbReference type="InterPro" id="IPR002153">
    <property type="entry name" value="TRPC_channel"/>
</dbReference>
<dbReference type="AlphaFoldDB" id="A0AB34IHU5"/>
<evidence type="ECO:0000259" key="10">
    <source>
        <dbReference type="Pfam" id="PF00520"/>
    </source>
</evidence>
<dbReference type="PANTHER" id="PTHR10117">
    <property type="entry name" value="TRANSIENT RECEPTOR POTENTIAL CHANNEL"/>
    <property type="match status" value="1"/>
</dbReference>
<feature type="transmembrane region" description="Helical" evidence="9">
    <location>
        <begin position="407"/>
        <end position="426"/>
    </location>
</feature>
<evidence type="ECO:0000256" key="5">
    <source>
        <dbReference type="ARBA" id="ARBA00023065"/>
    </source>
</evidence>
<feature type="coiled-coil region" evidence="8">
    <location>
        <begin position="695"/>
        <end position="729"/>
    </location>
</feature>
<dbReference type="EMBL" id="JBGBPQ010000026">
    <property type="protein sequence ID" value="KAL1498920.1"/>
    <property type="molecule type" value="Genomic_DNA"/>
</dbReference>
<evidence type="ECO:0000256" key="8">
    <source>
        <dbReference type="SAM" id="Coils"/>
    </source>
</evidence>
<dbReference type="Pfam" id="PF00520">
    <property type="entry name" value="Ion_trans"/>
    <property type="match status" value="1"/>
</dbReference>
<dbReference type="Proteomes" id="UP001515480">
    <property type="component" value="Unassembled WGS sequence"/>
</dbReference>
<keyword evidence="4 9" id="KW-1133">Transmembrane helix</keyword>
<accession>A0AB34IHU5</accession>
<dbReference type="GO" id="GO:0051480">
    <property type="term" value="P:regulation of cytosolic calcium ion concentration"/>
    <property type="evidence" value="ECO:0007669"/>
    <property type="project" value="TreeGrafter"/>
</dbReference>
<feature type="transmembrane region" description="Helical" evidence="9">
    <location>
        <begin position="225"/>
        <end position="243"/>
    </location>
</feature>
<keyword evidence="8" id="KW-0175">Coiled coil</keyword>
<keyword evidence="12" id="KW-1185">Reference proteome</keyword>
<evidence type="ECO:0000256" key="3">
    <source>
        <dbReference type="ARBA" id="ARBA00022692"/>
    </source>
</evidence>
<dbReference type="GO" id="GO:0070679">
    <property type="term" value="F:inositol 1,4,5 trisphosphate binding"/>
    <property type="evidence" value="ECO:0007669"/>
    <property type="project" value="TreeGrafter"/>
</dbReference>
<feature type="transmembrane region" description="Helical" evidence="9">
    <location>
        <begin position="482"/>
        <end position="504"/>
    </location>
</feature>
<evidence type="ECO:0000256" key="4">
    <source>
        <dbReference type="ARBA" id="ARBA00022989"/>
    </source>
</evidence>
<dbReference type="GO" id="GO:0015279">
    <property type="term" value="F:store-operated calcium channel activity"/>
    <property type="evidence" value="ECO:0007669"/>
    <property type="project" value="TreeGrafter"/>
</dbReference>
<name>A0AB34IHU5_PRYPA</name>
<feature type="domain" description="Ion transport" evidence="10">
    <location>
        <begin position="288"/>
        <end position="513"/>
    </location>
</feature>
<comment type="subcellular location">
    <subcellularLocation>
        <location evidence="1">Membrane</location>
        <topology evidence="1">Multi-pass membrane protein</topology>
    </subcellularLocation>
</comment>
<evidence type="ECO:0000313" key="11">
    <source>
        <dbReference type="EMBL" id="KAL1498920.1"/>
    </source>
</evidence>
<reference evidence="11 12" key="1">
    <citation type="journal article" date="2024" name="Science">
        <title>Giant polyketide synthase enzymes in the biosynthesis of giant marine polyether toxins.</title>
        <authorList>
            <person name="Fallon T.R."/>
            <person name="Shende V.V."/>
            <person name="Wierzbicki I.H."/>
            <person name="Pendleton A.L."/>
            <person name="Watervoot N.F."/>
            <person name="Auber R.P."/>
            <person name="Gonzalez D.J."/>
            <person name="Wisecaver J.H."/>
            <person name="Moore B.S."/>
        </authorList>
    </citation>
    <scope>NUCLEOTIDE SEQUENCE [LARGE SCALE GENOMIC DNA]</scope>
    <source>
        <strain evidence="11 12">12B1</strain>
    </source>
</reference>
<dbReference type="Gene3D" id="1.10.287.70">
    <property type="match status" value="1"/>
</dbReference>
<keyword evidence="5" id="KW-0406">Ion transport</keyword>
<dbReference type="GO" id="GO:0005886">
    <property type="term" value="C:plasma membrane"/>
    <property type="evidence" value="ECO:0007669"/>
    <property type="project" value="TreeGrafter"/>
</dbReference>
<keyword evidence="6 9" id="KW-0472">Membrane</keyword>
<evidence type="ECO:0000313" key="12">
    <source>
        <dbReference type="Proteomes" id="UP001515480"/>
    </source>
</evidence>
<keyword evidence="2" id="KW-0813">Transport</keyword>
<protein>
    <recommendedName>
        <fullName evidence="10">Ion transport domain-containing protein</fullName>
    </recommendedName>
</protein>
<gene>
    <name evidence="11" type="ORF">AB1Y20_013441</name>
</gene>
<evidence type="ECO:0000256" key="7">
    <source>
        <dbReference type="ARBA" id="ARBA00023303"/>
    </source>
</evidence>
<evidence type="ECO:0000256" key="2">
    <source>
        <dbReference type="ARBA" id="ARBA00022448"/>
    </source>
</evidence>
<evidence type="ECO:0000256" key="1">
    <source>
        <dbReference type="ARBA" id="ARBA00004141"/>
    </source>
</evidence>
<feature type="transmembrane region" description="Helical" evidence="9">
    <location>
        <begin position="263"/>
        <end position="279"/>
    </location>
</feature>
<dbReference type="GO" id="GO:0034703">
    <property type="term" value="C:cation channel complex"/>
    <property type="evidence" value="ECO:0007669"/>
    <property type="project" value="TreeGrafter"/>
</dbReference>
<sequence>MIGAMIIFGMFVYIRTMTPRFSTRDIEIIQATWKDDAVVRALTTGEGNISELLLEPDRLHMYLSPDYVKHLCHVVDYGPLCEALIDAQEKLDDEERARCLAAAFLKVPGETLQAGIATVVRARRYAEELSVKDRLRSTIVYNFSVAYELMVAGCIRAIQNETAFDQVMRLPTVIRSIKRSIKYQHFDILGVPQILTYLDYRFGGYRDIDDMEDCKRSWRRVKRRLWHLVLILMLPILALYPPLAAEGYFKIPASLRYGLHESLAVVYFFLIATSDLNLYRDDPYWIRDWGLLVWTFMLLFTQCFHCKISTLQTYISDKTNLVDIIANAGCLLSFLLNLCHGEEQIFSTVFSDWCDTWPQEVPLAAWEILSVSVLVHGLRGTRLLMLQPTLGPLLLSVLSMSVDMVNWIVIVLFPLLGFAGALRVLYSDKYLDPAKPYECDINPDVDFESFTFSIQILIEMMLGGEGYYACFRDSSQTVLGTIYSISFVLVSTITLVNMLIALMAKTFDGITEDMAKQFLFTQTRIISEWLAYPPIPPPFNALSLPFYTVRLSWDICIELYLLCFINEFDEDHEPPPARLEPSNKTPQFTIVRPEGRARSVSHGSPVKVKGIRPRIKRFSSRVRDAILRLNGNSMKKTQFYEPNEEDWARSFGPDPLESLTQSIVQFKRNHATREIKRSDFIKSMFEHMGSLQAQAQKQEELASQALSQLQELQDEIRLLREETHNERRAQIMSLSMLE</sequence>
<organism evidence="11 12">
    <name type="scientific">Prymnesium parvum</name>
    <name type="common">Toxic golden alga</name>
    <dbReference type="NCBI Taxonomy" id="97485"/>
    <lineage>
        <taxon>Eukaryota</taxon>
        <taxon>Haptista</taxon>
        <taxon>Haptophyta</taxon>
        <taxon>Prymnesiophyceae</taxon>
        <taxon>Prymnesiales</taxon>
        <taxon>Prymnesiaceae</taxon>
        <taxon>Prymnesium</taxon>
    </lineage>
</organism>
<keyword evidence="7" id="KW-0407">Ion channel</keyword>